<gene>
    <name evidence="8" type="ORF">PUT78_09890</name>
</gene>
<dbReference type="Proteomes" id="UP001431784">
    <property type="component" value="Unassembled WGS sequence"/>
</dbReference>
<organism evidence="8 9">
    <name type="scientific">Roseinatronobacter alkalisoli</name>
    <dbReference type="NCBI Taxonomy" id="3028235"/>
    <lineage>
        <taxon>Bacteria</taxon>
        <taxon>Pseudomonadati</taxon>
        <taxon>Pseudomonadota</taxon>
        <taxon>Alphaproteobacteria</taxon>
        <taxon>Rhodobacterales</taxon>
        <taxon>Paracoccaceae</taxon>
        <taxon>Roseinatronobacter</taxon>
    </lineage>
</organism>
<dbReference type="EMBL" id="JAQZSM010000007">
    <property type="protein sequence ID" value="MDD7971415.1"/>
    <property type="molecule type" value="Genomic_DNA"/>
</dbReference>
<evidence type="ECO:0000256" key="6">
    <source>
        <dbReference type="ARBA" id="ARBA00023136"/>
    </source>
</evidence>
<keyword evidence="4" id="KW-1133">Transmembrane helix</keyword>
<dbReference type="InterPro" id="IPR005331">
    <property type="entry name" value="Sulfotransferase"/>
</dbReference>
<keyword evidence="9" id="KW-1185">Reference proteome</keyword>
<dbReference type="PANTHER" id="PTHR12137:SF54">
    <property type="entry name" value="CARBOHYDRATE SULFOTRANSFERASE"/>
    <property type="match status" value="1"/>
</dbReference>
<protein>
    <submittedName>
        <fullName evidence="8">Sulfotransferase family 2 domain-containing protein</fullName>
    </submittedName>
</protein>
<comment type="subcellular location">
    <subcellularLocation>
        <location evidence="1">Golgi apparatus membrane</location>
        <topology evidence="1">Single-pass type II membrane protein</topology>
    </subcellularLocation>
</comment>
<sequence>MMEHASGMDLAPAQYEGCWLACGGRLVYREVPKAACSSLAQLLYHADHGRFSGGDIHDAVQGVVKWPFAPDLMGPALAGQAFVFSALRNPFARILSTFHEKICMLQRDGKPYRGTLRQVLWERYGADLREGADPVPAFRRFLLFVRDAHVFRQRFWFDRHWTPQAQHLRSVTLNGVAFSHLFRIEDWDSGIVPVLAQIPQGRRPDRIPRFNSSPASAVPVSAYFDDLSLHLMQELYRWDFELFGYDRHDPDARPSGMPDLAAINQRLSDPHAPHWAGLS</sequence>
<reference evidence="8" key="1">
    <citation type="submission" date="2023-02" db="EMBL/GenBank/DDBJ databases">
        <title>Description of Roseinatronobacter alkalisoli sp. nov., an alkaliphilic bacerium isolated from soda soil.</title>
        <authorList>
            <person name="Wei W."/>
        </authorList>
    </citation>
    <scope>NUCLEOTIDE SEQUENCE</scope>
    <source>
        <strain evidence="8">HJB301</strain>
    </source>
</reference>
<evidence type="ECO:0000256" key="1">
    <source>
        <dbReference type="ARBA" id="ARBA00004323"/>
    </source>
</evidence>
<evidence type="ECO:0000256" key="3">
    <source>
        <dbReference type="ARBA" id="ARBA00022692"/>
    </source>
</evidence>
<keyword evidence="6" id="KW-0472">Membrane</keyword>
<accession>A0ABT5T8G3</accession>
<evidence type="ECO:0000256" key="2">
    <source>
        <dbReference type="ARBA" id="ARBA00022679"/>
    </source>
</evidence>
<keyword evidence="5" id="KW-0333">Golgi apparatus</keyword>
<dbReference type="PANTHER" id="PTHR12137">
    <property type="entry name" value="CARBOHYDRATE SULFOTRANSFERASE"/>
    <property type="match status" value="1"/>
</dbReference>
<keyword evidence="2" id="KW-0808">Transferase</keyword>
<evidence type="ECO:0000256" key="4">
    <source>
        <dbReference type="ARBA" id="ARBA00022989"/>
    </source>
</evidence>
<evidence type="ECO:0000256" key="7">
    <source>
        <dbReference type="ARBA" id="ARBA00023180"/>
    </source>
</evidence>
<keyword evidence="3" id="KW-0812">Transmembrane</keyword>
<dbReference type="RefSeq" id="WP_274352099.1">
    <property type="nucleotide sequence ID" value="NZ_JAQZSM010000007.1"/>
</dbReference>
<evidence type="ECO:0000313" key="9">
    <source>
        <dbReference type="Proteomes" id="UP001431784"/>
    </source>
</evidence>
<comment type="caution">
    <text evidence="8">The sequence shown here is derived from an EMBL/GenBank/DDBJ whole genome shotgun (WGS) entry which is preliminary data.</text>
</comment>
<name>A0ABT5T8G3_9RHOB</name>
<dbReference type="Pfam" id="PF03567">
    <property type="entry name" value="Sulfotransfer_2"/>
    <property type="match status" value="1"/>
</dbReference>
<dbReference type="InterPro" id="IPR018011">
    <property type="entry name" value="Carb_sulfotrans_8-10"/>
</dbReference>
<evidence type="ECO:0000256" key="5">
    <source>
        <dbReference type="ARBA" id="ARBA00023034"/>
    </source>
</evidence>
<keyword evidence="7" id="KW-0325">Glycoprotein</keyword>
<evidence type="ECO:0000313" key="8">
    <source>
        <dbReference type="EMBL" id="MDD7971415.1"/>
    </source>
</evidence>
<proteinExistence type="predicted"/>